<comment type="caution">
    <text evidence="1">The sequence shown here is derived from an EMBL/GenBank/DDBJ whole genome shotgun (WGS) entry which is preliminary data.</text>
</comment>
<dbReference type="AlphaFoldDB" id="A0A3R9JNF8"/>
<sequence>MTRKSIVLAVDNALSYFFRDDYKVCFVSQ</sequence>
<accession>A0A3R9JNF8</accession>
<organism evidence="1 2">
    <name type="scientific">Streptococcus mitis</name>
    <dbReference type="NCBI Taxonomy" id="28037"/>
    <lineage>
        <taxon>Bacteria</taxon>
        <taxon>Bacillati</taxon>
        <taxon>Bacillota</taxon>
        <taxon>Bacilli</taxon>
        <taxon>Lactobacillales</taxon>
        <taxon>Streptococcaceae</taxon>
        <taxon>Streptococcus</taxon>
        <taxon>Streptococcus mitis group</taxon>
    </lineage>
</organism>
<evidence type="ECO:0000313" key="2">
    <source>
        <dbReference type="Proteomes" id="UP000280535"/>
    </source>
</evidence>
<evidence type="ECO:0000313" key="1">
    <source>
        <dbReference type="EMBL" id="RSI96707.1"/>
    </source>
</evidence>
<reference evidence="1 2" key="1">
    <citation type="submission" date="2018-11" db="EMBL/GenBank/DDBJ databases">
        <title>Species Designations Belie Phenotypic and Genotypic Heterogeneity in Oral Streptococci.</title>
        <authorList>
            <person name="Velsko I."/>
        </authorList>
    </citation>
    <scope>NUCLEOTIDE SEQUENCE [LARGE SCALE GENOMIC DNA]</scope>
    <source>
        <strain evidence="1 2">BCC49</strain>
    </source>
</reference>
<dbReference type="Proteomes" id="UP000280535">
    <property type="component" value="Unassembled WGS sequence"/>
</dbReference>
<dbReference type="EMBL" id="RJOA01000017">
    <property type="protein sequence ID" value="RSI96707.1"/>
    <property type="molecule type" value="Genomic_DNA"/>
</dbReference>
<gene>
    <name evidence="1" type="ORF">D8843_07750</name>
</gene>
<protein>
    <submittedName>
        <fullName evidence="1">Uncharacterized protein</fullName>
    </submittedName>
</protein>
<name>A0A3R9JNF8_STRMT</name>
<proteinExistence type="predicted"/>